<dbReference type="EMBL" id="MFJN01000043">
    <property type="protein sequence ID" value="OGG20583.1"/>
    <property type="molecule type" value="Genomic_DNA"/>
</dbReference>
<name>A0A1F6A7U3_9BACT</name>
<protein>
    <recommendedName>
        <fullName evidence="1">SH3b domain-containing protein</fullName>
    </recommendedName>
</protein>
<sequence>MSRKALIVVVIIVLALGFGGYKFYTTQINGISGLKIVSNPPTNIFLNDKSLGYTPYDDKQPPGEYILKLVPDETASSVASWQGKIILAPTILTYVRRDLGSSELTSSGEIVSMETINSSDAQIAVFSQPDAAVFVFDGQEKGSTPYLLRDVVPGEHDVAITSPGFNGRTVRVSVKSGYKVTVNFQLALSSSSEATSSAVPAGTVNETVSKEPAKPYVVIKDTPTGFLRVRNNPSTSALELVQIKPAEKYTFLEEKNGWYKITYDVGKEGWIAARYADKVD</sequence>
<dbReference type="AlphaFoldDB" id="A0A1F6A7U3"/>
<evidence type="ECO:0000259" key="1">
    <source>
        <dbReference type="PROSITE" id="PS51781"/>
    </source>
</evidence>
<organism evidence="2 3">
    <name type="scientific">Candidatus Gottesmanbacteria bacterium RIFCSPHIGHO2_02_FULL_40_13</name>
    <dbReference type="NCBI Taxonomy" id="1798384"/>
    <lineage>
        <taxon>Bacteria</taxon>
        <taxon>Candidatus Gottesmaniibacteriota</taxon>
    </lineage>
</organism>
<feature type="domain" description="SH3b" evidence="1">
    <location>
        <begin position="214"/>
        <end position="280"/>
    </location>
</feature>
<dbReference type="STRING" id="1798384.A3D03_03150"/>
<evidence type="ECO:0000313" key="3">
    <source>
        <dbReference type="Proteomes" id="UP000177092"/>
    </source>
</evidence>
<reference evidence="2 3" key="1">
    <citation type="journal article" date="2016" name="Nat. Commun.">
        <title>Thousands of microbial genomes shed light on interconnected biogeochemical processes in an aquifer system.</title>
        <authorList>
            <person name="Anantharaman K."/>
            <person name="Brown C.T."/>
            <person name="Hug L.A."/>
            <person name="Sharon I."/>
            <person name="Castelle C.J."/>
            <person name="Probst A.J."/>
            <person name="Thomas B.C."/>
            <person name="Singh A."/>
            <person name="Wilkins M.J."/>
            <person name="Karaoz U."/>
            <person name="Brodie E.L."/>
            <person name="Williams K.H."/>
            <person name="Hubbard S.S."/>
            <person name="Banfield J.F."/>
        </authorList>
    </citation>
    <scope>NUCLEOTIDE SEQUENCE [LARGE SCALE GENOMIC DNA]</scope>
</reference>
<accession>A0A1F6A7U3</accession>
<gene>
    <name evidence="2" type="ORF">A3D03_03150</name>
</gene>
<dbReference type="Pfam" id="PF08308">
    <property type="entry name" value="PEGA"/>
    <property type="match status" value="1"/>
</dbReference>
<dbReference type="PROSITE" id="PS51781">
    <property type="entry name" value="SH3B"/>
    <property type="match status" value="1"/>
</dbReference>
<dbReference type="InterPro" id="IPR003646">
    <property type="entry name" value="SH3-like_bac-type"/>
</dbReference>
<proteinExistence type="predicted"/>
<dbReference type="SMART" id="SM00287">
    <property type="entry name" value="SH3b"/>
    <property type="match status" value="1"/>
</dbReference>
<comment type="caution">
    <text evidence="2">The sequence shown here is derived from an EMBL/GenBank/DDBJ whole genome shotgun (WGS) entry which is preliminary data.</text>
</comment>
<dbReference type="Proteomes" id="UP000177092">
    <property type="component" value="Unassembled WGS sequence"/>
</dbReference>
<dbReference type="InterPro" id="IPR013229">
    <property type="entry name" value="PEGA"/>
</dbReference>
<dbReference type="Gene3D" id="2.30.30.40">
    <property type="entry name" value="SH3 Domains"/>
    <property type="match status" value="1"/>
</dbReference>
<dbReference type="Pfam" id="PF08239">
    <property type="entry name" value="SH3_3"/>
    <property type="match status" value="1"/>
</dbReference>
<evidence type="ECO:0000313" key="2">
    <source>
        <dbReference type="EMBL" id="OGG20583.1"/>
    </source>
</evidence>